<protein>
    <submittedName>
        <fullName evidence="1">Deoxyribose-phosphate aldolase</fullName>
    </submittedName>
</protein>
<dbReference type="Proteomes" id="UP001337305">
    <property type="component" value="Unassembled WGS sequence"/>
</dbReference>
<dbReference type="Pfam" id="PF20113">
    <property type="entry name" value="DUF6503"/>
    <property type="match status" value="1"/>
</dbReference>
<dbReference type="RefSeq" id="WP_303308784.1">
    <property type="nucleotide sequence ID" value="NZ_JAODOP010000001.1"/>
</dbReference>
<keyword evidence="2" id="KW-1185">Reference proteome</keyword>
<sequence>MKFFKQIVLFSFVVATLLSCENNDAQFIIDRAIEVSGGALLDSSSIHFNFRDKHYLAKRNKGDFLYGRLSTNTTDSILDILTNKGFERFVNDDFVDTPDSMAVKYSSSVNSVHYFSVLPYGLNNPAVNKEYLGRIDIKNKEYHKIKITFNKDGGGEDFEDEFIYWVDTKTFKVDYLGYSYAEDDGVGLRFREAYNERYIKGIRFVDYINFKPLSKNANLLSLDSLYGINSLKELSRINLEQVKVE</sequence>
<comment type="caution">
    <text evidence="1">The sequence shown here is derived from an EMBL/GenBank/DDBJ whole genome shotgun (WGS) entry which is preliminary data.</text>
</comment>
<proteinExistence type="predicted"/>
<accession>A0ABU7XM61</accession>
<reference evidence="1 2" key="1">
    <citation type="submission" date="2022-09" db="EMBL/GenBank/DDBJ databases">
        <title>Genome sequencing of Flavivirga sp. MEBiC05379.</title>
        <authorList>
            <person name="Oh H.-M."/>
            <person name="Kwon K.K."/>
            <person name="Park M.J."/>
            <person name="Yang S.-H."/>
        </authorList>
    </citation>
    <scope>NUCLEOTIDE SEQUENCE [LARGE SCALE GENOMIC DNA]</scope>
    <source>
        <strain evidence="1 2">MEBiC05379</strain>
    </source>
</reference>
<dbReference type="PROSITE" id="PS51257">
    <property type="entry name" value="PROKAR_LIPOPROTEIN"/>
    <property type="match status" value="1"/>
</dbReference>
<organism evidence="1 2">
    <name type="scientific">Flavivirga spongiicola</name>
    <dbReference type="NCBI Taxonomy" id="421621"/>
    <lineage>
        <taxon>Bacteria</taxon>
        <taxon>Pseudomonadati</taxon>
        <taxon>Bacteroidota</taxon>
        <taxon>Flavobacteriia</taxon>
        <taxon>Flavobacteriales</taxon>
        <taxon>Flavobacteriaceae</taxon>
        <taxon>Flavivirga</taxon>
    </lineage>
</organism>
<evidence type="ECO:0000313" key="2">
    <source>
        <dbReference type="Proteomes" id="UP001337305"/>
    </source>
</evidence>
<dbReference type="InterPro" id="IPR045444">
    <property type="entry name" value="DUF6503"/>
</dbReference>
<gene>
    <name evidence="1" type="ORF">N1F79_01460</name>
</gene>
<evidence type="ECO:0000313" key="1">
    <source>
        <dbReference type="EMBL" id="MEF3831784.1"/>
    </source>
</evidence>
<dbReference type="EMBL" id="JAODOP010000001">
    <property type="protein sequence ID" value="MEF3831784.1"/>
    <property type="molecule type" value="Genomic_DNA"/>
</dbReference>
<name>A0ABU7XM61_9FLAO</name>